<keyword evidence="3" id="KW-1185">Reference proteome</keyword>
<organism evidence="2 3">
    <name type="scientific">Hypocrea virens (strain Gv29-8 / FGSC 10586)</name>
    <name type="common">Gliocladium virens</name>
    <name type="synonym">Trichoderma virens</name>
    <dbReference type="NCBI Taxonomy" id="413071"/>
    <lineage>
        <taxon>Eukaryota</taxon>
        <taxon>Fungi</taxon>
        <taxon>Dikarya</taxon>
        <taxon>Ascomycota</taxon>
        <taxon>Pezizomycotina</taxon>
        <taxon>Sordariomycetes</taxon>
        <taxon>Hypocreomycetidae</taxon>
        <taxon>Hypocreales</taxon>
        <taxon>Hypocreaceae</taxon>
        <taxon>Trichoderma</taxon>
    </lineage>
</organism>
<dbReference type="AlphaFoldDB" id="G9MZJ6"/>
<accession>G9MZJ6</accession>
<dbReference type="Gene3D" id="1.10.510.10">
    <property type="entry name" value="Transferase(Phosphotransferase) domain 1"/>
    <property type="match status" value="1"/>
</dbReference>
<dbReference type="PROSITE" id="PS50011">
    <property type="entry name" value="PROTEIN_KINASE_DOM"/>
    <property type="match status" value="1"/>
</dbReference>
<comment type="caution">
    <text evidence="2">The sequence shown here is derived from an EMBL/GenBank/DDBJ whole genome shotgun (WGS) entry which is preliminary data.</text>
</comment>
<dbReference type="SUPFAM" id="SSF56112">
    <property type="entry name" value="Protein kinase-like (PK-like)"/>
    <property type="match status" value="1"/>
</dbReference>
<dbReference type="Pfam" id="PF00069">
    <property type="entry name" value="Pkinase"/>
    <property type="match status" value="1"/>
</dbReference>
<dbReference type="RefSeq" id="XP_013954246.1">
    <property type="nucleotide sequence ID" value="XM_014098771.1"/>
</dbReference>
<dbReference type="PANTHER" id="PTHR44167">
    <property type="entry name" value="OVARIAN-SPECIFIC SERINE/THREONINE-PROTEIN KINASE LOK-RELATED"/>
    <property type="match status" value="1"/>
</dbReference>
<proteinExistence type="predicted"/>
<gene>
    <name evidence="2" type="ORF">TRIVIDRAFT_58544</name>
</gene>
<dbReference type="InParanoid" id="G9MZJ6"/>
<dbReference type="VEuPathDB" id="FungiDB:TRIVIDRAFT_58544"/>
<dbReference type="GO" id="GO:0005524">
    <property type="term" value="F:ATP binding"/>
    <property type="evidence" value="ECO:0007669"/>
    <property type="project" value="InterPro"/>
</dbReference>
<dbReference type="eggNOG" id="KOG0666">
    <property type="taxonomic scope" value="Eukaryota"/>
</dbReference>
<dbReference type="PROSITE" id="PS00108">
    <property type="entry name" value="PROTEIN_KINASE_ST"/>
    <property type="match status" value="1"/>
</dbReference>
<sequence length="506" mass="57305">MTTPIQNDPVAIQEPTLQHMLDAMPQFCKRLTIWEKKHADLEVPLTALVCDQIRRLCATYTQLKTQITEAGYISPEIIQQTQTCCITQLVVTWDLLSFHEQAERGGQEGALNVLYARMHILNNNIYSDPQHHNDGEDNLVHLVSELKRYLSELGQDEPITAGIAVQRFHLQQPRLHDSSSRAYKQFRPRYLHNYKSLADTQYTLDPAGEVFTGSFGIVQKVNNKRSGKPLAMKTFNQVFSEKQVKKILREIGILEVCSHKNIVRFVEAFRTDDDDQSIRLVMHPWAPYTLLRFLHSSDGKRKARCPWFQQSSSQSSCCMIYRIMYQLADAVDYLHGHAIKHKDLKPDNILLYKEASDYPTALITDVGVSKVYIPGAPTNYKDSTYEYLAPEQHAMVASTFKSDIWQLGCCFAAILAVASKGQSGYEELHESFNRDDENCQCSIALEHSSFMSAFGAICMRGNPAQKMAYAVVVGMLELDPQLRPSIDSVKVALMKLPGMKTGEPNC</sequence>
<dbReference type="InterPro" id="IPR000719">
    <property type="entry name" value="Prot_kinase_dom"/>
</dbReference>
<dbReference type="OrthoDB" id="248923at2759"/>
<dbReference type="GO" id="GO:0004674">
    <property type="term" value="F:protein serine/threonine kinase activity"/>
    <property type="evidence" value="ECO:0007669"/>
    <property type="project" value="TreeGrafter"/>
</dbReference>
<dbReference type="PANTHER" id="PTHR44167:SF30">
    <property type="entry name" value="PHOSPHORYLASE KINASE"/>
    <property type="match status" value="1"/>
</dbReference>
<evidence type="ECO:0000313" key="3">
    <source>
        <dbReference type="Proteomes" id="UP000007115"/>
    </source>
</evidence>
<dbReference type="GO" id="GO:0044773">
    <property type="term" value="P:mitotic DNA damage checkpoint signaling"/>
    <property type="evidence" value="ECO:0007669"/>
    <property type="project" value="TreeGrafter"/>
</dbReference>
<dbReference type="GO" id="GO:0005634">
    <property type="term" value="C:nucleus"/>
    <property type="evidence" value="ECO:0007669"/>
    <property type="project" value="TreeGrafter"/>
</dbReference>
<protein>
    <recommendedName>
        <fullName evidence="1">Protein kinase domain-containing protein</fullName>
    </recommendedName>
</protein>
<dbReference type="Gene3D" id="3.30.200.20">
    <property type="entry name" value="Phosphorylase Kinase, domain 1"/>
    <property type="match status" value="1"/>
</dbReference>
<dbReference type="SMART" id="SM00220">
    <property type="entry name" value="S_TKc"/>
    <property type="match status" value="1"/>
</dbReference>
<dbReference type="EMBL" id="ABDF02000081">
    <property type="protein sequence ID" value="EHK20052.1"/>
    <property type="molecule type" value="Genomic_DNA"/>
</dbReference>
<reference evidence="2 3" key="1">
    <citation type="journal article" date="2011" name="Genome Biol.">
        <title>Comparative genome sequence analysis underscores mycoparasitism as the ancestral life style of Trichoderma.</title>
        <authorList>
            <person name="Kubicek C.P."/>
            <person name="Herrera-Estrella A."/>
            <person name="Seidl-Seiboth V."/>
            <person name="Martinez D.A."/>
            <person name="Druzhinina I.S."/>
            <person name="Thon M."/>
            <person name="Zeilinger S."/>
            <person name="Casas-Flores S."/>
            <person name="Horwitz B.A."/>
            <person name="Mukherjee P.K."/>
            <person name="Mukherjee M."/>
            <person name="Kredics L."/>
            <person name="Alcaraz L.D."/>
            <person name="Aerts A."/>
            <person name="Antal Z."/>
            <person name="Atanasova L."/>
            <person name="Cervantes-Badillo M.G."/>
            <person name="Challacombe J."/>
            <person name="Chertkov O."/>
            <person name="McCluskey K."/>
            <person name="Coulpier F."/>
            <person name="Deshpande N."/>
            <person name="von Doehren H."/>
            <person name="Ebbole D.J."/>
            <person name="Esquivel-Naranjo E.U."/>
            <person name="Fekete E."/>
            <person name="Flipphi M."/>
            <person name="Glaser F."/>
            <person name="Gomez-Rodriguez E.Y."/>
            <person name="Gruber S."/>
            <person name="Han C."/>
            <person name="Henrissat B."/>
            <person name="Hermosa R."/>
            <person name="Hernandez-Onate M."/>
            <person name="Karaffa L."/>
            <person name="Kosti I."/>
            <person name="Le Crom S."/>
            <person name="Lindquist E."/>
            <person name="Lucas S."/>
            <person name="Luebeck M."/>
            <person name="Luebeck P.S."/>
            <person name="Margeot A."/>
            <person name="Metz B."/>
            <person name="Misra M."/>
            <person name="Nevalainen H."/>
            <person name="Omann M."/>
            <person name="Packer N."/>
            <person name="Perrone G."/>
            <person name="Uresti-Rivera E.E."/>
            <person name="Salamov A."/>
            <person name="Schmoll M."/>
            <person name="Seiboth B."/>
            <person name="Shapiro H."/>
            <person name="Sukno S."/>
            <person name="Tamayo-Ramos J.A."/>
            <person name="Tisch D."/>
            <person name="Wiest A."/>
            <person name="Wilkinson H.H."/>
            <person name="Zhang M."/>
            <person name="Coutinho P.M."/>
            <person name="Kenerley C.M."/>
            <person name="Monte E."/>
            <person name="Baker S.E."/>
            <person name="Grigoriev I.V."/>
        </authorList>
    </citation>
    <scope>NUCLEOTIDE SEQUENCE [LARGE SCALE GENOMIC DNA]</scope>
    <source>
        <strain evidence="3">Gv29-8 / FGSC 10586</strain>
    </source>
</reference>
<evidence type="ECO:0000259" key="1">
    <source>
        <dbReference type="PROSITE" id="PS50011"/>
    </source>
</evidence>
<dbReference type="InterPro" id="IPR011009">
    <property type="entry name" value="Kinase-like_dom_sf"/>
</dbReference>
<evidence type="ECO:0000313" key="2">
    <source>
        <dbReference type="EMBL" id="EHK20052.1"/>
    </source>
</evidence>
<dbReference type="GeneID" id="25795845"/>
<name>G9MZJ6_HYPVG</name>
<dbReference type="CDD" id="cd00180">
    <property type="entry name" value="PKc"/>
    <property type="match status" value="1"/>
</dbReference>
<dbReference type="HOGENOM" id="CLU_538679_0_0_1"/>
<feature type="domain" description="Protein kinase" evidence="1">
    <location>
        <begin position="204"/>
        <end position="499"/>
    </location>
</feature>
<dbReference type="Proteomes" id="UP000007115">
    <property type="component" value="Unassembled WGS sequence"/>
</dbReference>
<dbReference type="InterPro" id="IPR008271">
    <property type="entry name" value="Ser/Thr_kinase_AS"/>
</dbReference>
<dbReference type="OMA" id="IWQLGCC"/>